<reference evidence="2 3" key="1">
    <citation type="submission" date="2024-05" db="EMBL/GenBank/DDBJ databases">
        <authorList>
            <consortium name="Candidatus Magnetaquicoccaceae bacterium FCR-1 genome sequencing consortium"/>
            <person name="Shimoshige H."/>
            <person name="Shimamura S."/>
            <person name="Taoka A."/>
            <person name="Kobayashi H."/>
            <person name="Maekawa T."/>
        </authorList>
    </citation>
    <scope>NUCLEOTIDE SEQUENCE [LARGE SCALE GENOMIC DNA]</scope>
    <source>
        <strain evidence="2 3">FCR-1</strain>
    </source>
</reference>
<gene>
    <name evidence="2" type="ORF">SIID45300_02957</name>
</gene>
<sequence>MMISSSTIAMVALSATSGLGASSQGNPFDGFGPDYQLEISDQGLSLNTTTSEVTETKMRNVLTRILLETLFGADANTVSGSDDETAKQELVREVVVDPMLEDVMGRIVTLNRVA</sequence>
<reference evidence="2 3" key="2">
    <citation type="submission" date="2024-09" db="EMBL/GenBank/DDBJ databases">
        <title>Draft genome sequence of Candidatus Magnetaquicoccaceae bacterium FCR-1.</title>
        <authorList>
            <person name="Shimoshige H."/>
            <person name="Shimamura S."/>
            <person name="Taoka A."/>
            <person name="Kobayashi H."/>
            <person name="Maekawa T."/>
        </authorList>
    </citation>
    <scope>NUCLEOTIDE SEQUENCE [LARGE SCALE GENOMIC DNA]</scope>
    <source>
        <strain evidence="2 3">FCR-1</strain>
    </source>
</reference>
<protein>
    <submittedName>
        <fullName evidence="2">Uncharacterized protein</fullName>
    </submittedName>
</protein>
<keyword evidence="1" id="KW-0732">Signal</keyword>
<dbReference type="EMBL" id="BAAFGK010000005">
    <property type="protein sequence ID" value="GAB0058606.1"/>
    <property type="molecule type" value="Genomic_DNA"/>
</dbReference>
<evidence type="ECO:0000313" key="3">
    <source>
        <dbReference type="Proteomes" id="UP001628193"/>
    </source>
</evidence>
<name>A0ABQ0CCI7_9PROT</name>
<accession>A0ABQ0CCI7</accession>
<comment type="caution">
    <text evidence="2">The sequence shown here is derived from an EMBL/GenBank/DDBJ whole genome shotgun (WGS) entry which is preliminary data.</text>
</comment>
<organism evidence="2 3">
    <name type="scientific">Candidatus Magnetaquiglobus chichijimensis</name>
    <dbReference type="NCBI Taxonomy" id="3141448"/>
    <lineage>
        <taxon>Bacteria</taxon>
        <taxon>Pseudomonadati</taxon>
        <taxon>Pseudomonadota</taxon>
        <taxon>Magnetococcia</taxon>
        <taxon>Magnetococcales</taxon>
        <taxon>Candidatus Magnetaquicoccaceae</taxon>
        <taxon>Candidatus Magnetaquiglobus</taxon>
    </lineage>
</organism>
<feature type="signal peptide" evidence="1">
    <location>
        <begin position="1"/>
        <end position="20"/>
    </location>
</feature>
<feature type="chain" id="PRO_5046455139" evidence="1">
    <location>
        <begin position="21"/>
        <end position="114"/>
    </location>
</feature>
<keyword evidence="3" id="KW-1185">Reference proteome</keyword>
<proteinExistence type="predicted"/>
<evidence type="ECO:0000313" key="2">
    <source>
        <dbReference type="EMBL" id="GAB0058606.1"/>
    </source>
</evidence>
<dbReference type="Proteomes" id="UP001628193">
    <property type="component" value="Unassembled WGS sequence"/>
</dbReference>
<dbReference type="RefSeq" id="WP_420906326.1">
    <property type="nucleotide sequence ID" value="NZ_BAAFGK010000005.1"/>
</dbReference>
<evidence type="ECO:0000256" key="1">
    <source>
        <dbReference type="SAM" id="SignalP"/>
    </source>
</evidence>